<feature type="chain" id="PRO_5003374237" evidence="1">
    <location>
        <begin position="22"/>
        <end position="330"/>
    </location>
</feature>
<keyword evidence="1" id="KW-0732">Signal</keyword>
<evidence type="ECO:0000313" key="2">
    <source>
        <dbReference type="EMBL" id="CCB91670.1"/>
    </source>
</evidence>
<sequence>MKKAVAAILLTFASLTTTAQADCWDSSCNDCCPDITVGVDWLYWSPCINDRHFALTTDGVDVNTHYFCNEWDFGSRVYAKLGNWWNGFNGALIYTYINPKTSSSLKSDAIILSVAAPDEIPSFNDLDAKWELQYQTLDAVLSYSIDVTQNRCFKIEVFSGLTWIDVKQKTEYVFDLNEGGFTNRNFDRQNDFWAVGPCLGLNSSFSFFDCFKIFGTLKTNLVVGETASKDVLFRKVAGDEKDSVKDEILTTCKVKDRCFCLPGLHLASGIEYEICLYETTFGLRLGWEYVQWINAPTFPCYELDGSRVRSAPSTNNLTMQGIFFGLNSTF</sequence>
<evidence type="ECO:0000256" key="1">
    <source>
        <dbReference type="SAM" id="SignalP"/>
    </source>
</evidence>
<dbReference type="Pfam" id="PF05150">
    <property type="entry name" value="Legionella_OMP"/>
    <property type="match status" value="1"/>
</dbReference>
<dbReference type="AlphaFoldDB" id="F8LDV6"/>
<organism evidence="2">
    <name type="scientific">Waddlia chondrophila 2032/99</name>
    <dbReference type="NCBI Taxonomy" id="765953"/>
    <lineage>
        <taxon>Bacteria</taxon>
        <taxon>Pseudomonadati</taxon>
        <taxon>Chlamydiota</taxon>
        <taxon>Chlamydiia</taxon>
        <taxon>Parachlamydiales</taxon>
        <taxon>Waddliaceae</taxon>
        <taxon>Waddlia</taxon>
    </lineage>
</organism>
<dbReference type="InterPro" id="IPR007825">
    <property type="entry name" value="Major_OMP_Legionella"/>
</dbReference>
<protein>
    <submittedName>
        <fullName evidence="2">MOMP-like family protein</fullName>
    </submittedName>
</protein>
<accession>F8LDV6</accession>
<reference evidence="2" key="1">
    <citation type="submission" date="2011-05" db="EMBL/GenBank/DDBJ databases">
        <title>Unity in variety -- the pan-genome of the Chlamydiae.</title>
        <authorList>
            <person name="Collingro A."/>
            <person name="Tischler P."/>
            <person name="Weinmaier T."/>
            <person name="Penz T."/>
            <person name="Heinz E."/>
            <person name="Brunham R.C."/>
            <person name="Read T.D."/>
            <person name="Bavoil P.M."/>
            <person name="Sachse K."/>
            <person name="Kahane S."/>
            <person name="Friedman M.G."/>
            <person name="Rattei T."/>
            <person name="Myers G.S.A."/>
            <person name="Horn M."/>
        </authorList>
    </citation>
    <scope>NUCLEOTIDE SEQUENCE</scope>
    <source>
        <strain evidence="2">2032/99</strain>
    </source>
</reference>
<gene>
    <name evidence="2" type="primary">ompA8</name>
    <name evidence="2" type="ORF">WCH_BX11910</name>
</gene>
<proteinExistence type="predicted"/>
<feature type="signal peptide" evidence="1">
    <location>
        <begin position="1"/>
        <end position="21"/>
    </location>
</feature>
<dbReference type="EMBL" id="FR872655">
    <property type="protein sequence ID" value="CCB91670.1"/>
    <property type="molecule type" value="Genomic_DNA"/>
</dbReference>
<name>F8LDV6_9BACT</name>